<accession>A0A8E0V2U5</accession>
<feature type="repeat" description="ANK" evidence="1">
    <location>
        <begin position="166"/>
        <end position="198"/>
    </location>
</feature>
<dbReference type="RefSeq" id="XP_043150159.1">
    <property type="nucleotide sequence ID" value="XM_043294224.1"/>
</dbReference>
<sequence length="309" mass="34010">MAPKSSDPTEVKERRREQNRLAQRRFRQRYSQQKAVVPQYQLIHSLSFDSQSHGTQPGDAVLPDTPGLLSMNPMGGPPDGHHRSVYEVNADLFLDGFEFSSMNSLPASDLDMIPAINGMQPTPAASEPAMEIRNPFTFNESSIPSENSSSSETTTCKPVSNNFGGSWASPLHRAVQMGHSKIVRLLLEHNADCNERDSDGLTPLIHGIIGGYEDVVDMLLSHGAHIGGFDDEHRSALHWAVIRRRDRLLTRLLKHCAGNSTLVNQCTKDGRTPLLIAIDTGFEAAVEVLLESGADVQYRAPAHEILQQS</sequence>
<reference evidence="4" key="2">
    <citation type="submission" date="2021-01" db="EMBL/GenBank/DDBJ databases">
        <title>Pan-genome distribution and transcriptional activeness of fungal secondary metabolism genes in Aspergillus section Fumigati.</title>
        <authorList>
            <person name="Takahashi H."/>
            <person name="Umemura M."/>
            <person name="Ninomiya A."/>
            <person name="Kusuya Y."/>
            <person name="Urayama S."/>
            <person name="Shimizu M."/>
            <person name="Watanabe A."/>
            <person name="Kamei K."/>
            <person name="Yaguchi T."/>
            <person name="Hagiwara D."/>
        </authorList>
    </citation>
    <scope>NUCLEOTIDE SEQUENCE</scope>
    <source>
        <strain evidence="4">IFM 46973</strain>
    </source>
</reference>
<dbReference type="PROSITE" id="PS50088">
    <property type="entry name" value="ANK_REPEAT"/>
    <property type="match status" value="3"/>
</dbReference>
<feature type="compositionally biased region" description="Basic and acidic residues" evidence="2">
    <location>
        <begin position="7"/>
        <end position="19"/>
    </location>
</feature>
<proteinExistence type="predicted"/>
<dbReference type="SMART" id="SM00248">
    <property type="entry name" value="ANK"/>
    <property type="match status" value="4"/>
</dbReference>
<dbReference type="Proteomes" id="UP000036893">
    <property type="component" value="Unassembled WGS sequence"/>
</dbReference>
<organism evidence="4 5">
    <name type="scientific">Aspergillus udagawae</name>
    <dbReference type="NCBI Taxonomy" id="91492"/>
    <lineage>
        <taxon>Eukaryota</taxon>
        <taxon>Fungi</taxon>
        <taxon>Dikarya</taxon>
        <taxon>Ascomycota</taxon>
        <taxon>Pezizomycotina</taxon>
        <taxon>Eurotiomycetes</taxon>
        <taxon>Eurotiomycetidae</taxon>
        <taxon>Eurotiales</taxon>
        <taxon>Aspergillaceae</taxon>
        <taxon>Aspergillus</taxon>
        <taxon>Aspergillus subgen. Fumigati</taxon>
    </lineage>
</organism>
<dbReference type="CDD" id="cd14688">
    <property type="entry name" value="bZIP_YAP"/>
    <property type="match status" value="1"/>
</dbReference>
<dbReference type="InterPro" id="IPR036770">
    <property type="entry name" value="Ankyrin_rpt-contain_sf"/>
</dbReference>
<dbReference type="GO" id="GO:0003700">
    <property type="term" value="F:DNA-binding transcription factor activity"/>
    <property type="evidence" value="ECO:0007669"/>
    <property type="project" value="InterPro"/>
</dbReference>
<dbReference type="Pfam" id="PF12796">
    <property type="entry name" value="Ank_2"/>
    <property type="match status" value="2"/>
</dbReference>
<dbReference type="AlphaFoldDB" id="A0A8E0V2U5"/>
<dbReference type="EMBL" id="BBXM02000007">
    <property type="protein sequence ID" value="GIC92893.1"/>
    <property type="molecule type" value="Genomic_DNA"/>
</dbReference>
<dbReference type="InterPro" id="IPR002110">
    <property type="entry name" value="Ankyrin_rpt"/>
</dbReference>
<feature type="repeat" description="ANK" evidence="1">
    <location>
        <begin position="199"/>
        <end position="231"/>
    </location>
</feature>
<dbReference type="Gene3D" id="1.25.40.20">
    <property type="entry name" value="Ankyrin repeat-containing domain"/>
    <property type="match status" value="1"/>
</dbReference>
<evidence type="ECO:0000313" key="4">
    <source>
        <dbReference type="EMBL" id="GIC92893.1"/>
    </source>
</evidence>
<dbReference type="PANTHER" id="PTHR24118:SF99">
    <property type="entry name" value="POTE ANKYRIN DOMAIN FAMILY MEMBER 3C-RELATED"/>
    <property type="match status" value="1"/>
</dbReference>
<dbReference type="InterPro" id="IPR004827">
    <property type="entry name" value="bZIP"/>
</dbReference>
<evidence type="ECO:0000259" key="3">
    <source>
        <dbReference type="PROSITE" id="PS00036"/>
    </source>
</evidence>
<reference evidence="4" key="1">
    <citation type="journal article" date="2015" name="Genome Announc.">
        <title>Draft Genome Sequence of the Pathogenic Filamentous Fungus Aspergillus udagawae Strain IFM 46973T.</title>
        <authorList>
            <person name="Kusuya Y."/>
            <person name="Takahashi-Nakaguchi A."/>
            <person name="Takahashi H."/>
            <person name="Yaguchi T."/>
        </authorList>
    </citation>
    <scope>NUCLEOTIDE SEQUENCE</scope>
    <source>
        <strain evidence="4">IFM 46973</strain>
    </source>
</reference>
<protein>
    <recommendedName>
        <fullName evidence="3">BZIP domain-containing protein</fullName>
    </recommendedName>
</protein>
<comment type="caution">
    <text evidence="4">The sequence shown here is derived from an EMBL/GenBank/DDBJ whole genome shotgun (WGS) entry which is preliminary data.</text>
</comment>
<feature type="repeat" description="ANK" evidence="1">
    <location>
        <begin position="269"/>
        <end position="301"/>
    </location>
</feature>
<feature type="region of interest" description="Disordered" evidence="2">
    <location>
        <begin position="1"/>
        <end position="30"/>
    </location>
</feature>
<dbReference type="PROSITE" id="PS50297">
    <property type="entry name" value="ANK_REP_REGION"/>
    <property type="match status" value="3"/>
</dbReference>
<dbReference type="GeneID" id="66996845"/>
<gene>
    <name evidence="4" type="ORF">Aud_009368</name>
</gene>
<dbReference type="PANTHER" id="PTHR24118">
    <property type="entry name" value="POTE ANKYRIN DOMAIN"/>
    <property type="match status" value="1"/>
</dbReference>
<feature type="domain" description="BZIP" evidence="3">
    <location>
        <begin position="14"/>
        <end position="29"/>
    </location>
</feature>
<evidence type="ECO:0000256" key="2">
    <source>
        <dbReference type="SAM" id="MobiDB-lite"/>
    </source>
</evidence>
<evidence type="ECO:0000256" key="1">
    <source>
        <dbReference type="PROSITE-ProRule" id="PRU00023"/>
    </source>
</evidence>
<name>A0A8E0V2U5_9EURO</name>
<dbReference type="SUPFAM" id="SSF48403">
    <property type="entry name" value="Ankyrin repeat"/>
    <property type="match status" value="1"/>
</dbReference>
<evidence type="ECO:0000313" key="5">
    <source>
        <dbReference type="Proteomes" id="UP000036893"/>
    </source>
</evidence>
<dbReference type="PROSITE" id="PS00036">
    <property type="entry name" value="BZIP_BASIC"/>
    <property type="match status" value="1"/>
</dbReference>
<keyword evidence="1" id="KW-0040">ANK repeat</keyword>